<gene>
    <name evidence="2" type="ORF">GIX77_05715</name>
</gene>
<dbReference type="PANTHER" id="PTHR33164">
    <property type="entry name" value="TRANSCRIPTIONAL REGULATOR, MARR FAMILY"/>
    <property type="match status" value="1"/>
</dbReference>
<organism evidence="2 3">
    <name type="scientific">Limosilactobacillus reuteri</name>
    <name type="common">Lactobacillus reuteri</name>
    <dbReference type="NCBI Taxonomy" id="1598"/>
    <lineage>
        <taxon>Bacteria</taxon>
        <taxon>Bacillati</taxon>
        <taxon>Bacillota</taxon>
        <taxon>Bacilli</taxon>
        <taxon>Lactobacillales</taxon>
        <taxon>Lactobacillaceae</taxon>
        <taxon>Limosilactobacillus</taxon>
    </lineage>
</organism>
<dbReference type="AlphaFoldDB" id="A0A7X2G475"/>
<sequence length="147" mass="17040">MNNQIHLSALIKQLNTSIEKQLDKQLESHQTGFTSAQVQVIAYLFEHQDKVIYQKDLEHVMNLSRPTINGIVKRLIAKGTVKLVPNPNDRRSKQLILSDTTKEEAQKHQKEFENDIRTIEKKLTAGLSTNEVKKFKYYLNHCLNNIK</sequence>
<dbReference type="GO" id="GO:0006950">
    <property type="term" value="P:response to stress"/>
    <property type="evidence" value="ECO:0007669"/>
    <property type="project" value="TreeGrafter"/>
</dbReference>
<dbReference type="Proteomes" id="UP000470878">
    <property type="component" value="Unassembled WGS sequence"/>
</dbReference>
<dbReference type="EMBL" id="WJMX01000006">
    <property type="protein sequence ID" value="MRH80265.1"/>
    <property type="molecule type" value="Genomic_DNA"/>
</dbReference>
<dbReference type="InterPro" id="IPR036390">
    <property type="entry name" value="WH_DNA-bd_sf"/>
</dbReference>
<feature type="domain" description="HTH marR-type" evidence="1">
    <location>
        <begin position="4"/>
        <end position="144"/>
    </location>
</feature>
<dbReference type="Pfam" id="PF12802">
    <property type="entry name" value="MarR_2"/>
    <property type="match status" value="1"/>
</dbReference>
<dbReference type="Gene3D" id="1.10.10.10">
    <property type="entry name" value="Winged helix-like DNA-binding domain superfamily/Winged helix DNA-binding domain"/>
    <property type="match status" value="1"/>
</dbReference>
<evidence type="ECO:0000313" key="3">
    <source>
        <dbReference type="Proteomes" id="UP000470878"/>
    </source>
</evidence>
<accession>A0A7X2G475</accession>
<proteinExistence type="predicted"/>
<dbReference type="RefSeq" id="WP_153703003.1">
    <property type="nucleotide sequence ID" value="NZ_WJMX01000006.1"/>
</dbReference>
<dbReference type="InterPro" id="IPR000835">
    <property type="entry name" value="HTH_MarR-typ"/>
</dbReference>
<name>A0A7X2G475_LIMRT</name>
<reference evidence="2 3" key="1">
    <citation type="submission" date="2019-11" db="EMBL/GenBank/DDBJ databases">
        <title>Draft genome sequence of 12 host-associated Lactobacillus reuteri rodent strains.</title>
        <authorList>
            <person name="Zhang S."/>
            <person name="Ozcam M."/>
            <person name="Van Pijkeren J.P."/>
        </authorList>
    </citation>
    <scope>NUCLEOTIDE SEQUENCE [LARGE SCALE GENOMIC DNA]</scope>
    <source>
        <strain evidence="2 3">CR</strain>
    </source>
</reference>
<dbReference type="InterPro" id="IPR036388">
    <property type="entry name" value="WH-like_DNA-bd_sf"/>
</dbReference>
<dbReference type="GO" id="GO:0003700">
    <property type="term" value="F:DNA-binding transcription factor activity"/>
    <property type="evidence" value="ECO:0007669"/>
    <property type="project" value="InterPro"/>
</dbReference>
<protein>
    <submittedName>
        <fullName evidence="2">MarR family transcriptional regulator</fullName>
    </submittedName>
</protein>
<evidence type="ECO:0000313" key="2">
    <source>
        <dbReference type="EMBL" id="MRH80265.1"/>
    </source>
</evidence>
<dbReference type="InterPro" id="IPR039422">
    <property type="entry name" value="MarR/SlyA-like"/>
</dbReference>
<dbReference type="SUPFAM" id="SSF46785">
    <property type="entry name" value="Winged helix' DNA-binding domain"/>
    <property type="match status" value="1"/>
</dbReference>
<evidence type="ECO:0000259" key="1">
    <source>
        <dbReference type="PROSITE" id="PS50995"/>
    </source>
</evidence>
<dbReference type="PANTHER" id="PTHR33164:SF99">
    <property type="entry name" value="MARR FAMILY REGULATORY PROTEIN"/>
    <property type="match status" value="1"/>
</dbReference>
<dbReference type="PROSITE" id="PS50995">
    <property type="entry name" value="HTH_MARR_2"/>
    <property type="match status" value="1"/>
</dbReference>
<dbReference type="SMART" id="SM00347">
    <property type="entry name" value="HTH_MARR"/>
    <property type="match status" value="1"/>
</dbReference>
<comment type="caution">
    <text evidence="2">The sequence shown here is derived from an EMBL/GenBank/DDBJ whole genome shotgun (WGS) entry which is preliminary data.</text>
</comment>